<sequence>MNYQATLPLLAFCFANMACANPVVDSKEYKLMLNTSLFTKSTELSDVNSVFIELAPLARQATSKNTTGSVFLAKTRAVTFYDVIHECTLAKLGYVFRERTDQDGSEVTLKYRHTDRYLSAFEDLSADSDEAKTKLEADYSIAASGSWKVTYSHSTKTPNTRNINEVKDINHHFLGFNQVYQLPNSLPLQAVSGIAISEYVYEGIVIDLGKQNAEFALTLWYTSQQSNTPLIAELSFKYQDNQGDYSQKVVSRAANLFDKLASEHSAVNPLSLTKTQFVYQYQSNFCAEG</sequence>
<evidence type="ECO:0000313" key="2">
    <source>
        <dbReference type="EMBL" id="ESP90674.1"/>
    </source>
</evidence>
<dbReference type="EMBL" id="AUSV01000134">
    <property type="protein sequence ID" value="ESP90674.1"/>
    <property type="molecule type" value="Genomic_DNA"/>
</dbReference>
<reference evidence="2 3" key="1">
    <citation type="submission" date="2013-07" db="EMBL/GenBank/DDBJ databases">
        <title>Draft genome sequence of Pseudoalteromonas luteoviolacea 2ta16.</title>
        <authorList>
            <person name="Allen E.E."/>
            <person name="Azam F."/>
            <person name="Podell S."/>
        </authorList>
    </citation>
    <scope>NUCLEOTIDE SEQUENCE [LARGE SCALE GENOMIC DNA]</scope>
    <source>
        <strain evidence="2 3">2ta16</strain>
    </source>
</reference>
<accession>V4HRX5</accession>
<evidence type="ECO:0000256" key="1">
    <source>
        <dbReference type="SAM" id="SignalP"/>
    </source>
</evidence>
<name>V4HRX5_PSEL2</name>
<evidence type="ECO:0000313" key="3">
    <source>
        <dbReference type="Proteomes" id="UP000017820"/>
    </source>
</evidence>
<keyword evidence="1" id="KW-0732">Signal</keyword>
<proteinExistence type="predicted"/>
<protein>
    <submittedName>
        <fullName evidence="2">Uncharacterized protein</fullName>
    </submittedName>
</protein>
<dbReference type="Proteomes" id="UP000017820">
    <property type="component" value="Unassembled WGS sequence"/>
</dbReference>
<dbReference type="GeneID" id="29919217"/>
<organism evidence="2 3">
    <name type="scientific">Pseudoalteromonas luteoviolacea (strain 2ta16)</name>
    <dbReference type="NCBI Taxonomy" id="1353533"/>
    <lineage>
        <taxon>Bacteria</taxon>
        <taxon>Pseudomonadati</taxon>
        <taxon>Pseudomonadota</taxon>
        <taxon>Gammaproteobacteria</taxon>
        <taxon>Alteromonadales</taxon>
        <taxon>Pseudoalteromonadaceae</taxon>
        <taxon>Pseudoalteromonas</taxon>
    </lineage>
</organism>
<feature type="chain" id="PRO_5004717987" evidence="1">
    <location>
        <begin position="21"/>
        <end position="289"/>
    </location>
</feature>
<feature type="signal peptide" evidence="1">
    <location>
        <begin position="1"/>
        <end position="20"/>
    </location>
</feature>
<gene>
    <name evidence="2" type="ORF">PL2TA16_01778</name>
</gene>
<comment type="caution">
    <text evidence="2">The sequence shown here is derived from an EMBL/GenBank/DDBJ whole genome shotgun (WGS) entry which is preliminary data.</text>
</comment>
<dbReference type="PATRIC" id="fig|1353533.3.peg.5213"/>
<dbReference type="RefSeq" id="WP_023402031.1">
    <property type="nucleotide sequence ID" value="NZ_AUSV01000134.1"/>
</dbReference>
<dbReference type="AlphaFoldDB" id="V4HRX5"/>